<feature type="transmembrane region" description="Helical" evidence="10">
    <location>
        <begin position="69"/>
        <end position="88"/>
    </location>
</feature>
<feature type="transmembrane region" description="Helical" evidence="10">
    <location>
        <begin position="129"/>
        <end position="151"/>
    </location>
</feature>
<evidence type="ECO:0000256" key="2">
    <source>
        <dbReference type="ARBA" id="ARBA00022475"/>
    </source>
</evidence>
<dbReference type="AlphaFoldDB" id="A0A3F2ZEI3"/>
<keyword evidence="3 10" id="KW-0716">Sensory transduction</keyword>
<proteinExistence type="inferred from homology"/>
<evidence type="ECO:0000256" key="3">
    <source>
        <dbReference type="ARBA" id="ARBA00022606"/>
    </source>
</evidence>
<reference evidence="11" key="1">
    <citation type="submission" date="2022-08" db="UniProtKB">
        <authorList>
            <consortium name="EnsemblMetazoa"/>
        </authorList>
    </citation>
    <scope>IDENTIFICATION</scope>
    <source>
        <strain evidence="11">Israel</strain>
    </source>
</reference>
<keyword evidence="5 10" id="KW-0552">Olfaction</keyword>
<dbReference type="PANTHER" id="PTHR21137">
    <property type="entry name" value="ODORANT RECEPTOR"/>
    <property type="match status" value="1"/>
</dbReference>
<evidence type="ECO:0000256" key="6">
    <source>
        <dbReference type="ARBA" id="ARBA00022989"/>
    </source>
</evidence>
<evidence type="ECO:0000256" key="8">
    <source>
        <dbReference type="ARBA" id="ARBA00023170"/>
    </source>
</evidence>
<feature type="transmembrane region" description="Helical" evidence="10">
    <location>
        <begin position="171"/>
        <end position="195"/>
    </location>
</feature>
<evidence type="ECO:0000313" key="12">
    <source>
        <dbReference type="Proteomes" id="UP000092462"/>
    </source>
</evidence>
<keyword evidence="8 10" id="KW-0675">Receptor</keyword>
<sequence>MPTEHHWENYVLIKPKLLLGISIGTFCVTTEPLSHRLLIRSSFISTIICLLSGALHVKRTFEGQITGNLAISVIACIVCVQIISRTFLLRYHRNNLLELLDRVQSLYTSFENEKINLIAERNLTKFSNIWTICFKFGIVLISLASTTLTIFNSFKGEDGVMVEVPLIPTDIPYYVEIMLLIQIIYTGFAVTSIFYTDISIAFFGFELMAASDIIYDYISDNKNRIEEEPDFLKIVTIRYCSIMDNINRFNDIFSITNLVQFVTSAFLSFAIFFLIRLYPTNPVGYLLAMVTIVQLFLHCIFGEFIKLKMERLSGTLYSTNWYDLTLKNKRSFLIVLGMSQKEYGLRAAKIHGSETVYLQTIRIFSLLAKSWFTISHFIL</sequence>
<dbReference type="GO" id="GO:0005549">
    <property type="term" value="F:odorant binding"/>
    <property type="evidence" value="ECO:0007669"/>
    <property type="project" value="InterPro"/>
</dbReference>
<keyword evidence="7 10" id="KW-0472">Membrane</keyword>
<dbReference type="GO" id="GO:0005886">
    <property type="term" value="C:plasma membrane"/>
    <property type="evidence" value="ECO:0007669"/>
    <property type="project" value="UniProtKB-SubCell"/>
</dbReference>
<protein>
    <recommendedName>
        <fullName evidence="10">Odorant receptor</fullName>
    </recommendedName>
</protein>
<dbReference type="VEuPathDB" id="VectorBase:PPAI013233"/>
<evidence type="ECO:0000256" key="1">
    <source>
        <dbReference type="ARBA" id="ARBA00004651"/>
    </source>
</evidence>
<dbReference type="VEuPathDB" id="VectorBase:PPAPM1_001921"/>
<dbReference type="PANTHER" id="PTHR21137:SF35">
    <property type="entry name" value="ODORANT RECEPTOR 19A-RELATED"/>
    <property type="match status" value="1"/>
</dbReference>
<evidence type="ECO:0000256" key="4">
    <source>
        <dbReference type="ARBA" id="ARBA00022692"/>
    </source>
</evidence>
<dbReference type="GO" id="GO:0007165">
    <property type="term" value="P:signal transduction"/>
    <property type="evidence" value="ECO:0007669"/>
    <property type="project" value="UniProtKB-KW"/>
</dbReference>
<evidence type="ECO:0000256" key="10">
    <source>
        <dbReference type="RuleBase" id="RU351113"/>
    </source>
</evidence>
<keyword evidence="4 10" id="KW-0812">Transmembrane</keyword>
<dbReference type="Pfam" id="PF02949">
    <property type="entry name" value="7tm_6"/>
    <property type="match status" value="1"/>
</dbReference>
<dbReference type="InterPro" id="IPR004117">
    <property type="entry name" value="7tm6_olfct_rcpt"/>
</dbReference>
<comment type="similarity">
    <text evidence="10">Belongs to the insect chemoreceptor superfamily. Heteromeric odorant receptor channel (TC 1.A.69) family.</text>
</comment>
<evidence type="ECO:0000256" key="5">
    <source>
        <dbReference type="ARBA" id="ARBA00022725"/>
    </source>
</evidence>
<evidence type="ECO:0000256" key="7">
    <source>
        <dbReference type="ARBA" id="ARBA00023136"/>
    </source>
</evidence>
<name>A0A3F2ZEI3_PHLPP</name>
<evidence type="ECO:0000256" key="9">
    <source>
        <dbReference type="ARBA" id="ARBA00023224"/>
    </source>
</evidence>
<keyword evidence="6 10" id="KW-1133">Transmembrane helix</keyword>
<feature type="transmembrane region" description="Helical" evidence="10">
    <location>
        <begin position="258"/>
        <end position="278"/>
    </location>
</feature>
<comment type="subcellular location">
    <subcellularLocation>
        <location evidence="1 10">Cell membrane</location>
        <topology evidence="1 10">Multi-pass membrane protein</topology>
    </subcellularLocation>
</comment>
<dbReference type="EnsemblMetazoa" id="PPAI013233-RA">
    <property type="protein sequence ID" value="PPAI013233-PA"/>
    <property type="gene ID" value="PPAI013233"/>
</dbReference>
<dbReference type="Proteomes" id="UP000092462">
    <property type="component" value="Unassembled WGS sequence"/>
</dbReference>
<feature type="transmembrane region" description="Helical" evidence="10">
    <location>
        <begin position="37"/>
        <end position="57"/>
    </location>
</feature>
<keyword evidence="2" id="KW-1003">Cell membrane</keyword>
<dbReference type="GO" id="GO:0004984">
    <property type="term" value="F:olfactory receptor activity"/>
    <property type="evidence" value="ECO:0007669"/>
    <property type="project" value="InterPro"/>
</dbReference>
<feature type="transmembrane region" description="Helical" evidence="10">
    <location>
        <begin position="284"/>
        <end position="305"/>
    </location>
</feature>
<comment type="caution">
    <text evidence="10">Lacks conserved residue(s) required for the propagation of feature annotation.</text>
</comment>
<evidence type="ECO:0000313" key="11">
    <source>
        <dbReference type="EnsemblMetazoa" id="PPAI013233-PA"/>
    </source>
</evidence>
<keyword evidence="9 10" id="KW-0807">Transducer</keyword>
<organism evidence="11 12">
    <name type="scientific">Phlebotomus papatasi</name>
    <name type="common">Sandfly</name>
    <dbReference type="NCBI Taxonomy" id="29031"/>
    <lineage>
        <taxon>Eukaryota</taxon>
        <taxon>Metazoa</taxon>
        <taxon>Ecdysozoa</taxon>
        <taxon>Arthropoda</taxon>
        <taxon>Hexapoda</taxon>
        <taxon>Insecta</taxon>
        <taxon>Pterygota</taxon>
        <taxon>Neoptera</taxon>
        <taxon>Endopterygota</taxon>
        <taxon>Diptera</taxon>
        <taxon>Nematocera</taxon>
        <taxon>Psychodoidea</taxon>
        <taxon>Psychodidae</taxon>
        <taxon>Phlebotomus</taxon>
        <taxon>Phlebotomus</taxon>
    </lineage>
</organism>
<keyword evidence="12" id="KW-1185">Reference proteome</keyword>
<dbReference type="EMBL" id="AJVK01071029">
    <property type="status" value="NOT_ANNOTATED_CDS"/>
    <property type="molecule type" value="Genomic_DNA"/>
</dbReference>
<accession>A0A3F2ZEI3</accession>